<name>A0A0E9QAU1_ANGAN</name>
<dbReference type="GO" id="GO:0044539">
    <property type="term" value="P:long-chain fatty acid import into cell"/>
    <property type="evidence" value="ECO:0007669"/>
    <property type="project" value="TreeGrafter"/>
</dbReference>
<dbReference type="PANTHER" id="PTHR43107">
    <property type="entry name" value="LONG-CHAIN FATTY ACID TRANSPORT PROTEIN"/>
    <property type="match status" value="1"/>
</dbReference>
<dbReference type="InterPro" id="IPR042099">
    <property type="entry name" value="ANL_N_sf"/>
</dbReference>
<evidence type="ECO:0000313" key="7">
    <source>
        <dbReference type="EMBL" id="JAH13440.1"/>
    </source>
</evidence>
<sequence>MGEFLKKKPFYTILDCFLEAAQKHPNKTFIVFEGKTFSYSEADKQSNKVARSLLEHARLKEGDTVALFLGERTILLLIWLVV</sequence>
<dbReference type="GO" id="GO:0005886">
    <property type="term" value="C:plasma membrane"/>
    <property type="evidence" value="ECO:0007669"/>
    <property type="project" value="TreeGrafter"/>
</dbReference>
<organism evidence="7">
    <name type="scientific">Anguilla anguilla</name>
    <name type="common">European freshwater eel</name>
    <name type="synonym">Muraena anguilla</name>
    <dbReference type="NCBI Taxonomy" id="7936"/>
    <lineage>
        <taxon>Eukaryota</taxon>
        <taxon>Metazoa</taxon>
        <taxon>Chordata</taxon>
        <taxon>Craniata</taxon>
        <taxon>Vertebrata</taxon>
        <taxon>Euteleostomi</taxon>
        <taxon>Actinopterygii</taxon>
        <taxon>Neopterygii</taxon>
        <taxon>Teleostei</taxon>
        <taxon>Anguilliformes</taxon>
        <taxon>Anguillidae</taxon>
        <taxon>Anguilla</taxon>
    </lineage>
</organism>
<protein>
    <recommendedName>
        <fullName evidence="4">Long-chain-fatty-acid--CoA ligase</fullName>
    </recommendedName>
</protein>
<accession>A0A0E9QAU1</accession>
<evidence type="ECO:0000259" key="6">
    <source>
        <dbReference type="Pfam" id="PF00501"/>
    </source>
</evidence>
<feature type="domain" description="AMP-dependent synthetase/ligase" evidence="6">
    <location>
        <begin position="19"/>
        <end position="76"/>
    </location>
</feature>
<evidence type="ECO:0000256" key="1">
    <source>
        <dbReference type="ARBA" id="ARBA00006432"/>
    </source>
</evidence>
<keyword evidence="2" id="KW-0436">Ligase</keyword>
<dbReference type="PANTHER" id="PTHR43107:SF4">
    <property type="entry name" value="LONG-CHAIN FATTY ACID TRANSPORT PROTEIN 2"/>
    <property type="match status" value="1"/>
</dbReference>
<evidence type="ECO:0000256" key="3">
    <source>
        <dbReference type="ARBA" id="ARBA00036527"/>
    </source>
</evidence>
<reference evidence="7" key="1">
    <citation type="submission" date="2014-11" db="EMBL/GenBank/DDBJ databases">
        <authorList>
            <person name="Amaro Gonzalez C."/>
        </authorList>
    </citation>
    <scope>NUCLEOTIDE SEQUENCE</scope>
</reference>
<evidence type="ECO:0000256" key="5">
    <source>
        <dbReference type="ARBA" id="ARBA00048666"/>
    </source>
</evidence>
<dbReference type="Gene3D" id="3.40.50.12780">
    <property type="entry name" value="N-terminal domain of ligase-like"/>
    <property type="match status" value="1"/>
</dbReference>
<comment type="similarity">
    <text evidence="1">Belongs to the ATP-dependent AMP-binding enzyme family.</text>
</comment>
<evidence type="ECO:0000256" key="2">
    <source>
        <dbReference type="ARBA" id="ARBA00022598"/>
    </source>
</evidence>
<dbReference type="GO" id="GO:0004467">
    <property type="term" value="F:long-chain fatty acid-CoA ligase activity"/>
    <property type="evidence" value="ECO:0007669"/>
    <property type="project" value="TreeGrafter"/>
</dbReference>
<comment type="catalytic activity">
    <reaction evidence="3">
        <text>a very long-chain fatty acid + ATP + CoA = a very long-chain fatty acyl-CoA + AMP + diphosphate</text>
        <dbReference type="Rhea" id="RHEA:54536"/>
        <dbReference type="ChEBI" id="CHEBI:30616"/>
        <dbReference type="ChEBI" id="CHEBI:33019"/>
        <dbReference type="ChEBI" id="CHEBI:57287"/>
        <dbReference type="ChEBI" id="CHEBI:58950"/>
        <dbReference type="ChEBI" id="CHEBI:138261"/>
        <dbReference type="ChEBI" id="CHEBI:456215"/>
    </reaction>
    <physiologicalReaction direction="left-to-right" evidence="3">
        <dbReference type="Rhea" id="RHEA:54537"/>
    </physiologicalReaction>
</comment>
<dbReference type="Pfam" id="PF00501">
    <property type="entry name" value="AMP-binding"/>
    <property type="match status" value="1"/>
</dbReference>
<reference evidence="7" key="2">
    <citation type="journal article" date="2015" name="Fish Shellfish Immunol.">
        <title>Early steps in the European eel (Anguilla anguilla)-Vibrio vulnificus interaction in the gills: Role of the RtxA13 toxin.</title>
        <authorList>
            <person name="Callol A."/>
            <person name="Pajuelo D."/>
            <person name="Ebbesson L."/>
            <person name="Teles M."/>
            <person name="MacKenzie S."/>
            <person name="Amaro C."/>
        </authorList>
    </citation>
    <scope>NUCLEOTIDE SEQUENCE</scope>
</reference>
<dbReference type="SUPFAM" id="SSF56801">
    <property type="entry name" value="Acetyl-CoA synthetase-like"/>
    <property type="match status" value="1"/>
</dbReference>
<dbReference type="InterPro" id="IPR000873">
    <property type="entry name" value="AMP-dep_synth/lig_dom"/>
</dbReference>
<evidence type="ECO:0000256" key="4">
    <source>
        <dbReference type="ARBA" id="ARBA00041297"/>
    </source>
</evidence>
<dbReference type="AlphaFoldDB" id="A0A0E9QAU1"/>
<proteinExistence type="inferred from homology"/>
<dbReference type="EMBL" id="GBXM01095137">
    <property type="protein sequence ID" value="JAH13440.1"/>
    <property type="molecule type" value="Transcribed_RNA"/>
</dbReference>
<comment type="catalytic activity">
    <reaction evidence="5">
        <text>tetracosanoate + ATP + CoA = tetracosanoyl-CoA + AMP + diphosphate</text>
        <dbReference type="Rhea" id="RHEA:33639"/>
        <dbReference type="ChEBI" id="CHEBI:30616"/>
        <dbReference type="ChEBI" id="CHEBI:31014"/>
        <dbReference type="ChEBI" id="CHEBI:33019"/>
        <dbReference type="ChEBI" id="CHEBI:57287"/>
        <dbReference type="ChEBI" id="CHEBI:65052"/>
        <dbReference type="ChEBI" id="CHEBI:456215"/>
    </reaction>
    <physiologicalReaction direction="left-to-right" evidence="5">
        <dbReference type="Rhea" id="RHEA:33640"/>
    </physiologicalReaction>
</comment>
<dbReference type="GO" id="GO:0005324">
    <property type="term" value="F:long-chain fatty acid transmembrane transporter activity"/>
    <property type="evidence" value="ECO:0007669"/>
    <property type="project" value="TreeGrafter"/>
</dbReference>
<dbReference type="GO" id="GO:0005789">
    <property type="term" value="C:endoplasmic reticulum membrane"/>
    <property type="evidence" value="ECO:0007669"/>
    <property type="project" value="TreeGrafter"/>
</dbReference>